<dbReference type="Proteomes" id="UP000191408">
    <property type="component" value="Unassembled WGS sequence"/>
</dbReference>
<sequence length="193" mass="22264">MERQFEDLYAKGTFDIVRKPLGIKPVQSQSVYDLKATKDNEVYGFKPRRVFDAVAAYLDASRKDHETVYVIQRVGFEYHEPYVGVKGWVCQLNQALFGLRDSTALWNKELDTRLSKTDFYALDEDPCVYVKKKGNLSWFLLAHLDDFIAAAPTDGEVDQIFPEMKQQFEIKDIGEPSRFLGSAITRDYKKKTT</sequence>
<dbReference type="AlphaFoldDB" id="A0A1V6NX15"/>
<keyword evidence="3" id="KW-1185">Reference proteome</keyword>
<evidence type="ECO:0000313" key="3">
    <source>
        <dbReference type="Proteomes" id="UP000191408"/>
    </source>
</evidence>
<dbReference type="STRING" id="60169.A0A1V6NX15"/>
<feature type="domain" description="Reverse transcriptase Ty1/copia-type" evidence="1">
    <location>
        <begin position="51"/>
        <end position="187"/>
    </location>
</feature>
<dbReference type="InterPro" id="IPR013103">
    <property type="entry name" value="RVT_2"/>
</dbReference>
<dbReference type="EMBL" id="MDYM01000002">
    <property type="protein sequence ID" value="OQD69278.1"/>
    <property type="molecule type" value="Genomic_DNA"/>
</dbReference>
<protein>
    <recommendedName>
        <fullName evidence="1">Reverse transcriptase Ty1/copia-type domain-containing protein</fullName>
    </recommendedName>
</protein>
<proteinExistence type="predicted"/>
<organism evidence="2 3">
    <name type="scientific">Penicillium polonicum</name>
    <dbReference type="NCBI Taxonomy" id="60169"/>
    <lineage>
        <taxon>Eukaryota</taxon>
        <taxon>Fungi</taxon>
        <taxon>Dikarya</taxon>
        <taxon>Ascomycota</taxon>
        <taxon>Pezizomycotina</taxon>
        <taxon>Eurotiomycetes</taxon>
        <taxon>Eurotiomycetidae</taxon>
        <taxon>Eurotiales</taxon>
        <taxon>Aspergillaceae</taxon>
        <taxon>Penicillium</taxon>
    </lineage>
</organism>
<evidence type="ECO:0000259" key="1">
    <source>
        <dbReference type="Pfam" id="PF07727"/>
    </source>
</evidence>
<evidence type="ECO:0000313" key="2">
    <source>
        <dbReference type="EMBL" id="OQD69278.1"/>
    </source>
</evidence>
<dbReference type="OrthoDB" id="4363633at2759"/>
<comment type="caution">
    <text evidence="2">The sequence shown here is derived from an EMBL/GenBank/DDBJ whole genome shotgun (WGS) entry which is preliminary data.</text>
</comment>
<gene>
    <name evidence="2" type="ORF">PENPOL_c002G09254</name>
</gene>
<name>A0A1V6NX15_PENPO</name>
<accession>A0A1V6NX15</accession>
<dbReference type="Pfam" id="PF07727">
    <property type="entry name" value="RVT_2"/>
    <property type="match status" value="1"/>
</dbReference>
<reference evidence="3" key="1">
    <citation type="journal article" date="2017" name="Nat. Microbiol.">
        <title>Global analysis of biosynthetic gene clusters reveals vast potential of secondary metabolite production in Penicillium species.</title>
        <authorList>
            <person name="Nielsen J.C."/>
            <person name="Grijseels S."/>
            <person name="Prigent S."/>
            <person name="Ji B."/>
            <person name="Dainat J."/>
            <person name="Nielsen K.F."/>
            <person name="Frisvad J.C."/>
            <person name="Workman M."/>
            <person name="Nielsen J."/>
        </authorList>
    </citation>
    <scope>NUCLEOTIDE SEQUENCE [LARGE SCALE GENOMIC DNA]</scope>
    <source>
        <strain evidence="3">IBT 4502</strain>
    </source>
</reference>